<evidence type="ECO:0000256" key="1">
    <source>
        <dbReference type="SAM" id="Phobius"/>
    </source>
</evidence>
<reference evidence="2 3" key="1">
    <citation type="submission" date="2020-10" db="EMBL/GenBank/DDBJ databases">
        <title>Sequencing the genomes of 1000 actinobacteria strains.</title>
        <authorList>
            <person name="Klenk H.-P."/>
        </authorList>
    </citation>
    <scope>NUCLEOTIDE SEQUENCE [LARGE SCALE GENOMIC DNA]</scope>
    <source>
        <strain evidence="2 3">DSM 43173</strain>
    </source>
</reference>
<keyword evidence="1" id="KW-1133">Transmembrane helix</keyword>
<feature type="transmembrane region" description="Helical" evidence="1">
    <location>
        <begin position="58"/>
        <end position="77"/>
    </location>
</feature>
<feature type="transmembrane region" description="Helical" evidence="1">
    <location>
        <begin position="113"/>
        <end position="133"/>
    </location>
</feature>
<feature type="transmembrane region" description="Helical" evidence="1">
    <location>
        <begin position="172"/>
        <end position="194"/>
    </location>
</feature>
<evidence type="ECO:0000313" key="3">
    <source>
        <dbReference type="Proteomes" id="UP000633509"/>
    </source>
</evidence>
<dbReference type="EMBL" id="JADBEK010000001">
    <property type="protein sequence ID" value="MBE1586895.1"/>
    <property type="molecule type" value="Genomic_DNA"/>
</dbReference>
<sequence>MECGSPTFDPTLVCFPALPGNQTNMGDITRSWWLLLIRGLASLIFGILALIWPAITLLVLVIFFGAYALVGGVAELLAGFRHGAESRAWLIFSGIIGILAGIATFIWPGITALALLFVMAFWAIFAGVAEILAGIKLRKAIDNEWLLIIGGVLSLIFGILLLIWPGAGLLSLVWLVGIFAILHGIAMIGLSFRVKNFSRGVGMP</sequence>
<dbReference type="PANTHER" id="PTHR34989">
    <property type="entry name" value="PROTEIN HDED"/>
    <property type="match status" value="1"/>
</dbReference>
<evidence type="ECO:0000313" key="2">
    <source>
        <dbReference type="EMBL" id="MBE1586895.1"/>
    </source>
</evidence>
<keyword evidence="1" id="KW-0472">Membrane</keyword>
<dbReference type="Pfam" id="PF03729">
    <property type="entry name" value="DUF308"/>
    <property type="match status" value="2"/>
</dbReference>
<organism evidence="2 3">
    <name type="scientific">Nonomuraea angiospora</name>
    <dbReference type="NCBI Taxonomy" id="46172"/>
    <lineage>
        <taxon>Bacteria</taxon>
        <taxon>Bacillati</taxon>
        <taxon>Actinomycetota</taxon>
        <taxon>Actinomycetes</taxon>
        <taxon>Streptosporangiales</taxon>
        <taxon>Streptosporangiaceae</taxon>
        <taxon>Nonomuraea</taxon>
    </lineage>
</organism>
<feature type="transmembrane region" description="Helical" evidence="1">
    <location>
        <begin position="32"/>
        <end position="52"/>
    </location>
</feature>
<dbReference type="PANTHER" id="PTHR34989:SF1">
    <property type="entry name" value="PROTEIN HDED"/>
    <property type="match status" value="1"/>
</dbReference>
<accession>A0ABR9M1Y1</accession>
<dbReference type="InterPro" id="IPR052712">
    <property type="entry name" value="Acid_resist_chaperone_HdeD"/>
</dbReference>
<keyword evidence="1" id="KW-0812">Transmembrane</keyword>
<feature type="transmembrane region" description="Helical" evidence="1">
    <location>
        <begin position="89"/>
        <end position="107"/>
    </location>
</feature>
<keyword evidence="3" id="KW-1185">Reference proteome</keyword>
<dbReference type="Proteomes" id="UP000633509">
    <property type="component" value="Unassembled WGS sequence"/>
</dbReference>
<protein>
    <submittedName>
        <fullName evidence="2">Uncharacterized membrane protein HdeD (DUF308 family)</fullName>
    </submittedName>
</protein>
<feature type="transmembrane region" description="Helical" evidence="1">
    <location>
        <begin position="145"/>
        <end position="166"/>
    </location>
</feature>
<dbReference type="RefSeq" id="WP_225963655.1">
    <property type="nucleotide sequence ID" value="NZ_JADBEK010000001.1"/>
</dbReference>
<name>A0ABR9M1Y1_9ACTN</name>
<dbReference type="InterPro" id="IPR005325">
    <property type="entry name" value="DUF308_memb"/>
</dbReference>
<gene>
    <name evidence="2" type="ORF">H4W80_005153</name>
</gene>
<proteinExistence type="predicted"/>
<comment type="caution">
    <text evidence="2">The sequence shown here is derived from an EMBL/GenBank/DDBJ whole genome shotgun (WGS) entry which is preliminary data.</text>
</comment>